<dbReference type="GO" id="GO:0051287">
    <property type="term" value="F:NAD binding"/>
    <property type="evidence" value="ECO:0007669"/>
    <property type="project" value="InterPro"/>
</dbReference>
<dbReference type="RefSeq" id="WP_284251521.1">
    <property type="nucleotide sequence ID" value="NZ_BSUM01000001.1"/>
</dbReference>
<keyword evidence="3" id="KW-0520">NAD</keyword>
<dbReference type="AlphaFoldDB" id="A0AA38CRI0"/>
<dbReference type="GO" id="GO:0016054">
    <property type="term" value="P:organic acid catabolic process"/>
    <property type="evidence" value="ECO:0007669"/>
    <property type="project" value="UniProtKB-ARBA"/>
</dbReference>
<comment type="caution">
    <text evidence="7">The sequence shown here is derived from an EMBL/GenBank/DDBJ whole genome shotgun (WGS) entry which is preliminary data.</text>
</comment>
<dbReference type="Proteomes" id="UP001157161">
    <property type="component" value="Unassembled WGS sequence"/>
</dbReference>
<evidence type="ECO:0000256" key="3">
    <source>
        <dbReference type="ARBA" id="ARBA00023027"/>
    </source>
</evidence>
<evidence type="ECO:0000259" key="5">
    <source>
        <dbReference type="Pfam" id="PF03446"/>
    </source>
</evidence>
<sequence length="307" mass="30405">MRIGFIGLGVMGRPMAGHLLAAGHEVVCWNRSAPAVESLVADGAVAAADAAEVGRACDVVVTVLPDAPQVREVLLGVDGAGGVAGAMAPGGLVIDCSTIAPDAAVDIAAQLRERGLELVDAPVSGGEVGAVAGRLAVMLGGEPVAVGRAIDVVAPFSATTAHVGPPGSGQRVKAANQMIVAGNIAILAEAVLLLERSGADVEAALRVIGGGLATSRVLENKAAGMVARDFTPGFRIDLHHKDLGIALGAAQAAGIAVPVTGLVAQLVQSLRAAGDGSLDHSALLRALERLSGGDPRTVGQADEEAAA</sequence>
<dbReference type="PANTHER" id="PTHR43060">
    <property type="entry name" value="3-HYDROXYISOBUTYRATE DEHYDROGENASE-LIKE 1, MITOCHONDRIAL-RELATED"/>
    <property type="match status" value="1"/>
</dbReference>
<dbReference type="InterPro" id="IPR006115">
    <property type="entry name" value="6PGDH_NADP-bd"/>
</dbReference>
<feature type="domain" description="6-phosphogluconate dehydrogenase NADP-binding" evidence="5">
    <location>
        <begin position="2"/>
        <end position="164"/>
    </location>
</feature>
<evidence type="ECO:0000256" key="1">
    <source>
        <dbReference type="ARBA" id="ARBA00009080"/>
    </source>
</evidence>
<comment type="similarity">
    <text evidence="1">Belongs to the HIBADH-related family.</text>
</comment>
<organism evidence="7 8">
    <name type="scientific">Litorihabitans aurantiacus</name>
    <dbReference type="NCBI Taxonomy" id="1930061"/>
    <lineage>
        <taxon>Bacteria</taxon>
        <taxon>Bacillati</taxon>
        <taxon>Actinomycetota</taxon>
        <taxon>Actinomycetes</taxon>
        <taxon>Micrococcales</taxon>
        <taxon>Beutenbergiaceae</taxon>
        <taxon>Litorihabitans</taxon>
    </lineage>
</organism>
<dbReference type="InterPro" id="IPR015815">
    <property type="entry name" value="HIBADH-related"/>
</dbReference>
<feature type="domain" description="3-hydroxyisobutyrate dehydrogenase-like NAD-binding" evidence="6">
    <location>
        <begin position="167"/>
        <end position="287"/>
    </location>
</feature>
<evidence type="ECO:0000259" key="6">
    <source>
        <dbReference type="Pfam" id="PF14833"/>
    </source>
</evidence>
<reference evidence="7" key="2">
    <citation type="submission" date="2023-02" db="EMBL/GenBank/DDBJ databases">
        <authorList>
            <person name="Sun Q."/>
            <person name="Mori K."/>
        </authorList>
    </citation>
    <scope>NUCLEOTIDE SEQUENCE</scope>
    <source>
        <strain evidence="7">NBRC 112290</strain>
    </source>
</reference>
<proteinExistence type="inferred from homology"/>
<evidence type="ECO:0000313" key="8">
    <source>
        <dbReference type="Proteomes" id="UP001157161"/>
    </source>
</evidence>
<dbReference type="SUPFAM" id="SSF51735">
    <property type="entry name" value="NAD(P)-binding Rossmann-fold domains"/>
    <property type="match status" value="1"/>
</dbReference>
<dbReference type="InterPro" id="IPR036291">
    <property type="entry name" value="NAD(P)-bd_dom_sf"/>
</dbReference>
<dbReference type="Gene3D" id="1.10.1040.10">
    <property type="entry name" value="N-(1-d-carboxylethyl)-l-norvaline Dehydrogenase, domain 2"/>
    <property type="match status" value="1"/>
</dbReference>
<accession>A0AA38CRI0</accession>
<keyword evidence="2" id="KW-0560">Oxidoreductase</keyword>
<dbReference type="SUPFAM" id="SSF48179">
    <property type="entry name" value="6-phosphogluconate dehydrogenase C-terminal domain-like"/>
    <property type="match status" value="1"/>
</dbReference>
<feature type="active site" evidence="4">
    <location>
        <position position="173"/>
    </location>
</feature>
<evidence type="ECO:0000256" key="2">
    <source>
        <dbReference type="ARBA" id="ARBA00023002"/>
    </source>
</evidence>
<dbReference type="PIRSF" id="PIRSF000103">
    <property type="entry name" value="HIBADH"/>
    <property type="match status" value="1"/>
</dbReference>
<protein>
    <submittedName>
        <fullName evidence="7">2-hydroxy-3-oxopropionate reductase</fullName>
    </submittedName>
</protein>
<evidence type="ECO:0000313" key="7">
    <source>
        <dbReference type="EMBL" id="GMA32828.1"/>
    </source>
</evidence>
<dbReference type="InterPro" id="IPR002204">
    <property type="entry name" value="3-OH-isobutyrate_DH-rel_CS"/>
</dbReference>
<dbReference type="PANTHER" id="PTHR43060:SF15">
    <property type="entry name" value="3-HYDROXYISOBUTYRATE DEHYDROGENASE-LIKE 1, MITOCHONDRIAL-RELATED"/>
    <property type="match status" value="1"/>
</dbReference>
<dbReference type="InterPro" id="IPR029154">
    <property type="entry name" value="HIBADH-like_NADP-bd"/>
</dbReference>
<dbReference type="Pfam" id="PF14833">
    <property type="entry name" value="NAD_binding_11"/>
    <property type="match status" value="1"/>
</dbReference>
<evidence type="ECO:0000256" key="4">
    <source>
        <dbReference type="PIRSR" id="PIRSR000103-1"/>
    </source>
</evidence>
<keyword evidence="8" id="KW-1185">Reference proteome</keyword>
<dbReference type="Gene3D" id="3.40.50.720">
    <property type="entry name" value="NAD(P)-binding Rossmann-like Domain"/>
    <property type="match status" value="1"/>
</dbReference>
<dbReference type="GO" id="GO:0050661">
    <property type="term" value="F:NADP binding"/>
    <property type="evidence" value="ECO:0007669"/>
    <property type="project" value="InterPro"/>
</dbReference>
<gene>
    <name evidence="7" type="primary">garR</name>
    <name evidence="7" type="ORF">GCM10025875_28200</name>
</gene>
<reference evidence="7" key="1">
    <citation type="journal article" date="2014" name="Int. J. Syst. Evol. Microbiol.">
        <title>Complete genome sequence of Corynebacterium casei LMG S-19264T (=DSM 44701T), isolated from a smear-ripened cheese.</title>
        <authorList>
            <consortium name="US DOE Joint Genome Institute (JGI-PGF)"/>
            <person name="Walter F."/>
            <person name="Albersmeier A."/>
            <person name="Kalinowski J."/>
            <person name="Ruckert C."/>
        </authorList>
    </citation>
    <scope>NUCLEOTIDE SEQUENCE</scope>
    <source>
        <strain evidence="7">NBRC 112290</strain>
    </source>
</reference>
<dbReference type="PROSITE" id="PS00895">
    <property type="entry name" value="3_HYDROXYISOBUT_DH"/>
    <property type="match status" value="1"/>
</dbReference>
<dbReference type="InterPro" id="IPR013328">
    <property type="entry name" value="6PGD_dom2"/>
</dbReference>
<dbReference type="EMBL" id="BSUM01000001">
    <property type="protein sequence ID" value="GMA32828.1"/>
    <property type="molecule type" value="Genomic_DNA"/>
</dbReference>
<dbReference type="InterPro" id="IPR008927">
    <property type="entry name" value="6-PGluconate_DH-like_C_sf"/>
</dbReference>
<dbReference type="GO" id="GO:0016491">
    <property type="term" value="F:oxidoreductase activity"/>
    <property type="evidence" value="ECO:0007669"/>
    <property type="project" value="UniProtKB-KW"/>
</dbReference>
<name>A0AA38CRI0_9MICO</name>
<dbReference type="Pfam" id="PF03446">
    <property type="entry name" value="NAD_binding_2"/>
    <property type="match status" value="1"/>
</dbReference>